<accession>G9EKB2</accession>
<dbReference type="EMBL" id="JH413801">
    <property type="protein sequence ID" value="EHL32263.1"/>
    <property type="molecule type" value="Genomic_DNA"/>
</dbReference>
<dbReference type="eggNOG" id="ENOG502ZC6N">
    <property type="taxonomic scope" value="Bacteria"/>
</dbReference>
<dbReference type="STRING" id="658187.LDG_5636"/>
<protein>
    <recommendedName>
        <fullName evidence="3">DUF4272 domain-containing protein</fullName>
    </recommendedName>
</protein>
<proteinExistence type="predicted"/>
<evidence type="ECO:0000313" key="2">
    <source>
        <dbReference type="Proteomes" id="UP000002770"/>
    </source>
</evidence>
<dbReference type="Pfam" id="PF14094">
    <property type="entry name" value="DUF4272"/>
    <property type="match status" value="1"/>
</dbReference>
<dbReference type="InParanoid" id="G9EKB2"/>
<keyword evidence="2" id="KW-1185">Reference proteome</keyword>
<sequence>MDTKVTLNQDINPQDIKAYSEKTILEHGGKVISWLPTLEQKTPKSINEVIQRALVLNAMYQLHLGAPKFIIANWIDEYVSDAEAVPTYEQGILDSEEPLNDEEHFYLYWSLESLWAIAWATNLINELPFTEEVGDELADLSPSLHLNEDGQKYINNMTLRSYRELYQMQDLYYRVHWWLNDAAKANEPVVHIALGAIIQRRIALEWIMDARIKWDDVDVSV</sequence>
<dbReference type="RefSeq" id="WP_006869609.1">
    <property type="nucleotide sequence ID" value="NZ_JH413801.1"/>
</dbReference>
<name>G9EKB2_9GAMM</name>
<dbReference type="Proteomes" id="UP000002770">
    <property type="component" value="Unassembled WGS sequence"/>
</dbReference>
<dbReference type="OrthoDB" id="4399984at2"/>
<dbReference type="HOGENOM" id="CLU_108537_0_0_6"/>
<gene>
    <name evidence="1" type="ORF">LDG_5636</name>
</gene>
<dbReference type="AlphaFoldDB" id="G9EKB2"/>
<reference evidence="1 2" key="1">
    <citation type="journal article" date="2011" name="BMC Genomics">
        <title>Insight into cross-talk between intra-amoebal pathogens.</title>
        <authorList>
            <person name="Gimenez G."/>
            <person name="Bertelli C."/>
            <person name="Moliner C."/>
            <person name="Robert C."/>
            <person name="Raoult D."/>
            <person name="Fournier P.E."/>
            <person name="Greub G."/>
        </authorList>
    </citation>
    <scope>NUCLEOTIDE SEQUENCE [LARGE SCALE GENOMIC DNA]</scope>
    <source>
        <strain evidence="1 2">LLAP12</strain>
    </source>
</reference>
<organism evidence="1 2">
    <name type="scientific">Legionella drancourtii LLAP12</name>
    <dbReference type="NCBI Taxonomy" id="658187"/>
    <lineage>
        <taxon>Bacteria</taxon>
        <taxon>Pseudomonadati</taxon>
        <taxon>Pseudomonadota</taxon>
        <taxon>Gammaproteobacteria</taxon>
        <taxon>Legionellales</taxon>
        <taxon>Legionellaceae</taxon>
        <taxon>Legionella</taxon>
    </lineage>
</organism>
<dbReference type="InterPro" id="IPR025368">
    <property type="entry name" value="DUF4272"/>
</dbReference>
<evidence type="ECO:0008006" key="3">
    <source>
        <dbReference type="Google" id="ProtNLM"/>
    </source>
</evidence>
<evidence type="ECO:0000313" key="1">
    <source>
        <dbReference type="EMBL" id="EHL32263.1"/>
    </source>
</evidence>